<proteinExistence type="inferred from homology"/>
<dbReference type="NCBIfam" id="NF008607">
    <property type="entry name" value="PRK11579.1"/>
    <property type="match status" value="1"/>
</dbReference>
<dbReference type="Proteomes" id="UP000237797">
    <property type="component" value="Unassembled WGS sequence"/>
</dbReference>
<dbReference type="PANTHER" id="PTHR43708">
    <property type="entry name" value="CONSERVED EXPRESSED OXIDOREDUCTASE (EUROFUNG)"/>
    <property type="match status" value="1"/>
</dbReference>
<evidence type="ECO:0000256" key="2">
    <source>
        <dbReference type="ARBA" id="ARBA00023002"/>
    </source>
</evidence>
<evidence type="ECO:0000313" key="6">
    <source>
        <dbReference type="EMBL" id="PRX40595.1"/>
    </source>
</evidence>
<sequence>MTIQVGLIGYGMSGAVFHAPLIRHVEGLKLAAVVSSKPEKVLGENPGVEVLSSPEELLARKDISLIVITTPNTLHYPLAKAAIDAGKHVVVEKPFTVTSGEAEELIDLARKRGVLLSVYHNRRWDGDFLTVRRLVESGCLGDLALYEAHYDRYRPKVRDRWREWDLPGSGTLYDLGSHLIDQALVLFGPPRTVWADLGAQRPGAKAVDYFHLVLDYGSLKAILHSGSLVRRPGPRFQLHGEKGSFIKYGMDPQEDQLKQGASPGDPGYGREREEDHGEITVNLNGLTVRGRVETLPGNYASYYEAVVEAISSNRPVPVPPEEARDVIRVIECAIRSDREKRAVAFGRSK</sequence>
<comment type="similarity">
    <text evidence="1">Belongs to the Gfo/Idh/MocA family.</text>
</comment>
<feature type="domain" description="Gfo/Idh/MocA-like oxidoreductase C-terminal" evidence="5">
    <location>
        <begin position="132"/>
        <end position="344"/>
    </location>
</feature>
<evidence type="ECO:0000259" key="5">
    <source>
        <dbReference type="Pfam" id="PF02894"/>
    </source>
</evidence>
<reference evidence="6 7" key="1">
    <citation type="submission" date="2018-03" db="EMBL/GenBank/DDBJ databases">
        <title>Genomic Encyclopedia of Archaeal and Bacterial Type Strains, Phase II (KMG-II): from individual species to whole genera.</title>
        <authorList>
            <person name="Goeker M."/>
        </authorList>
    </citation>
    <scope>NUCLEOTIDE SEQUENCE [LARGE SCALE GENOMIC DNA]</scope>
    <source>
        <strain evidence="6 7">DSM 44946</strain>
    </source>
</reference>
<feature type="region of interest" description="Disordered" evidence="3">
    <location>
        <begin position="254"/>
        <end position="276"/>
    </location>
</feature>
<dbReference type="InterPro" id="IPR036291">
    <property type="entry name" value="NAD(P)-bd_dom_sf"/>
</dbReference>
<dbReference type="Pfam" id="PF02894">
    <property type="entry name" value="GFO_IDH_MocA_C"/>
    <property type="match status" value="1"/>
</dbReference>
<keyword evidence="2" id="KW-0560">Oxidoreductase</keyword>
<dbReference type="Pfam" id="PF01408">
    <property type="entry name" value="GFO_IDH_MocA"/>
    <property type="match status" value="1"/>
</dbReference>
<dbReference type="AlphaFoldDB" id="A0A2T0LEP4"/>
<evidence type="ECO:0000256" key="3">
    <source>
        <dbReference type="SAM" id="MobiDB-lite"/>
    </source>
</evidence>
<name>A0A2T0LEP4_9BACL</name>
<dbReference type="GO" id="GO:0000166">
    <property type="term" value="F:nucleotide binding"/>
    <property type="evidence" value="ECO:0007669"/>
    <property type="project" value="InterPro"/>
</dbReference>
<dbReference type="EMBL" id="PVNE01000012">
    <property type="protein sequence ID" value="PRX40595.1"/>
    <property type="molecule type" value="Genomic_DNA"/>
</dbReference>
<dbReference type="PANTHER" id="PTHR43708:SF5">
    <property type="entry name" value="CONSERVED EXPRESSED OXIDOREDUCTASE (EUROFUNG)-RELATED"/>
    <property type="match status" value="1"/>
</dbReference>
<accession>A0A2T0LEP4</accession>
<dbReference type="OrthoDB" id="9815825at2"/>
<gene>
    <name evidence="6" type="ORF">CLV97_11273</name>
</gene>
<dbReference type="SUPFAM" id="SSF51735">
    <property type="entry name" value="NAD(P)-binding Rossmann-fold domains"/>
    <property type="match status" value="1"/>
</dbReference>
<evidence type="ECO:0000313" key="7">
    <source>
        <dbReference type="Proteomes" id="UP000237797"/>
    </source>
</evidence>
<dbReference type="Gene3D" id="3.30.360.10">
    <property type="entry name" value="Dihydrodipicolinate Reductase, domain 2"/>
    <property type="match status" value="1"/>
</dbReference>
<evidence type="ECO:0000259" key="4">
    <source>
        <dbReference type="Pfam" id="PF01408"/>
    </source>
</evidence>
<comment type="caution">
    <text evidence="6">The sequence shown here is derived from an EMBL/GenBank/DDBJ whole genome shotgun (WGS) entry which is preliminary data.</text>
</comment>
<feature type="domain" description="Gfo/Idh/MocA-like oxidoreductase N-terminal" evidence="4">
    <location>
        <begin position="3"/>
        <end position="120"/>
    </location>
</feature>
<dbReference type="GO" id="GO:0016491">
    <property type="term" value="F:oxidoreductase activity"/>
    <property type="evidence" value="ECO:0007669"/>
    <property type="project" value="UniProtKB-KW"/>
</dbReference>
<evidence type="ECO:0000256" key="1">
    <source>
        <dbReference type="ARBA" id="ARBA00010928"/>
    </source>
</evidence>
<dbReference type="InterPro" id="IPR004104">
    <property type="entry name" value="Gfo/Idh/MocA-like_OxRdtase_C"/>
</dbReference>
<dbReference type="RefSeq" id="WP_106345199.1">
    <property type="nucleotide sequence ID" value="NZ_PVNE01000012.1"/>
</dbReference>
<dbReference type="InterPro" id="IPR051317">
    <property type="entry name" value="Gfo/Idh/MocA_oxidoreduct"/>
</dbReference>
<organism evidence="6 7">
    <name type="scientific">Planifilum fimeticola</name>
    <dbReference type="NCBI Taxonomy" id="201975"/>
    <lineage>
        <taxon>Bacteria</taxon>
        <taxon>Bacillati</taxon>
        <taxon>Bacillota</taxon>
        <taxon>Bacilli</taxon>
        <taxon>Bacillales</taxon>
        <taxon>Thermoactinomycetaceae</taxon>
        <taxon>Planifilum</taxon>
    </lineage>
</organism>
<protein>
    <submittedName>
        <fullName evidence="6">Scyllo-inositol 2-dehydrogenase (NADP+)</fullName>
    </submittedName>
</protein>
<keyword evidence="7" id="KW-1185">Reference proteome</keyword>
<dbReference type="Gene3D" id="3.40.50.720">
    <property type="entry name" value="NAD(P)-binding Rossmann-like Domain"/>
    <property type="match status" value="1"/>
</dbReference>
<dbReference type="InterPro" id="IPR000683">
    <property type="entry name" value="Gfo/Idh/MocA-like_OxRdtase_N"/>
</dbReference>